<dbReference type="VEuPathDB" id="FungiDB:BO80DRAFT_126328"/>
<evidence type="ECO:0000256" key="1">
    <source>
        <dbReference type="SAM" id="SignalP"/>
    </source>
</evidence>
<reference evidence="2 3" key="1">
    <citation type="submission" date="2018-02" db="EMBL/GenBank/DDBJ databases">
        <title>The genomes of Aspergillus section Nigri reveals drivers in fungal speciation.</title>
        <authorList>
            <consortium name="DOE Joint Genome Institute"/>
            <person name="Vesth T.C."/>
            <person name="Nybo J."/>
            <person name="Theobald S."/>
            <person name="Brandl J."/>
            <person name="Frisvad J.C."/>
            <person name="Nielsen K.F."/>
            <person name="Lyhne E.K."/>
            <person name="Kogle M.E."/>
            <person name="Kuo A."/>
            <person name="Riley R."/>
            <person name="Clum A."/>
            <person name="Nolan M."/>
            <person name="Lipzen A."/>
            <person name="Salamov A."/>
            <person name="Henrissat B."/>
            <person name="Wiebenga A."/>
            <person name="De vries R.P."/>
            <person name="Grigoriev I.V."/>
            <person name="Mortensen U.H."/>
            <person name="Andersen M.R."/>
            <person name="Baker S.E."/>
        </authorList>
    </citation>
    <scope>NUCLEOTIDE SEQUENCE [LARGE SCALE GENOMIC DNA]</scope>
    <source>
        <strain evidence="2 3">CBS 121593</strain>
    </source>
</reference>
<keyword evidence="1" id="KW-0732">Signal</keyword>
<name>A0A395GZR8_9EURO</name>
<proteinExistence type="predicted"/>
<sequence>MRSNLIFIGHTLCFQPLTHSCTMVSPGLYTLHEPISGIPCTPHIGIPSIRLLSSHPIGSCQQFTTLVTRCDLHPTILET</sequence>
<dbReference type="EMBL" id="KZ824446">
    <property type="protein sequence ID" value="RAK99533.1"/>
    <property type="molecule type" value="Genomic_DNA"/>
</dbReference>
<feature type="chain" id="PRO_5017385808" evidence="1">
    <location>
        <begin position="21"/>
        <end position="79"/>
    </location>
</feature>
<organism evidence="2 3">
    <name type="scientific">Aspergillus ibericus CBS 121593</name>
    <dbReference type="NCBI Taxonomy" id="1448316"/>
    <lineage>
        <taxon>Eukaryota</taxon>
        <taxon>Fungi</taxon>
        <taxon>Dikarya</taxon>
        <taxon>Ascomycota</taxon>
        <taxon>Pezizomycotina</taxon>
        <taxon>Eurotiomycetes</taxon>
        <taxon>Eurotiomycetidae</taxon>
        <taxon>Eurotiales</taxon>
        <taxon>Aspergillaceae</taxon>
        <taxon>Aspergillus</taxon>
        <taxon>Aspergillus subgen. Circumdati</taxon>
    </lineage>
</organism>
<dbReference type="AlphaFoldDB" id="A0A395GZR8"/>
<protein>
    <submittedName>
        <fullName evidence="2">Uncharacterized protein</fullName>
    </submittedName>
</protein>
<feature type="signal peptide" evidence="1">
    <location>
        <begin position="1"/>
        <end position="20"/>
    </location>
</feature>
<dbReference type="RefSeq" id="XP_025573861.1">
    <property type="nucleotide sequence ID" value="XM_025713533.1"/>
</dbReference>
<accession>A0A395GZR8</accession>
<keyword evidence="3" id="KW-1185">Reference proteome</keyword>
<dbReference type="GeneID" id="37218398"/>
<evidence type="ECO:0000313" key="3">
    <source>
        <dbReference type="Proteomes" id="UP000249402"/>
    </source>
</evidence>
<evidence type="ECO:0000313" key="2">
    <source>
        <dbReference type="EMBL" id="RAK99533.1"/>
    </source>
</evidence>
<dbReference type="Proteomes" id="UP000249402">
    <property type="component" value="Unassembled WGS sequence"/>
</dbReference>
<gene>
    <name evidence="2" type="ORF">BO80DRAFT_126328</name>
</gene>